<evidence type="ECO:0000256" key="4">
    <source>
        <dbReference type="ARBA" id="ARBA00023136"/>
    </source>
</evidence>
<sequence>MFSENEKKSTGFNCLMIEKILVGIFSASIFVSKPAITISMALLVGFSLFRYFKDGEYRSALRGDAIVVSSIVVFIVGLFSRLLSPGDIRDVGYFFYKGLFLVVFPILLLTFRDKENRQLAFVLSMAGFSISVFMSFIQAFILPDAGWNGERVSGLWDILRWAEITTFVFVFLLAKLFDENALHKKYVIFLCMCFVAVSLILSGGRAGWVAVIVTSTLYMLFLNKKYLIVSALLLGAGTFIIGKWEPEKIEFVMGRALSVTETKEDYSNYSRLLMWGNGLKWLEANMVDNPRQFMFGIGFKRFEKEYTEYLDSISDSRELINITHGNYSMRDLHNAYIDSSNKMGVLYTVLFYAFLVFVAYSFIRNGIAHQGVGLILSFVILGVFYANYLEFQTSVFFFLLALSHSSVAMRRRD</sequence>
<gene>
    <name evidence="7" type="ORF">G114_11415</name>
</gene>
<reference evidence="7 8" key="1">
    <citation type="journal article" date="2013" name="Genome Announc.">
        <title>Draft Genome Sequence of the Aeromonas diversa Type Strain.</title>
        <authorList>
            <person name="Farfan M."/>
            <person name="Spataro N."/>
            <person name="Sanglas A."/>
            <person name="Albarral V."/>
            <person name="Loren J.G."/>
            <person name="Bosch E."/>
            <person name="Fuste M.C."/>
        </authorList>
    </citation>
    <scope>NUCLEOTIDE SEQUENCE [LARGE SCALE GENOMIC DNA]</scope>
    <source>
        <strain evidence="7 8">2478-85</strain>
    </source>
</reference>
<feature type="transmembrane region" description="Helical" evidence="5">
    <location>
        <begin position="20"/>
        <end position="49"/>
    </location>
</feature>
<keyword evidence="3 5" id="KW-1133">Transmembrane helix</keyword>
<feature type="transmembrane region" description="Helical" evidence="5">
    <location>
        <begin position="154"/>
        <end position="174"/>
    </location>
</feature>
<evidence type="ECO:0000256" key="3">
    <source>
        <dbReference type="ARBA" id="ARBA00022989"/>
    </source>
</evidence>
<dbReference type="PANTHER" id="PTHR37422:SF17">
    <property type="entry name" value="O-ANTIGEN LIGASE"/>
    <property type="match status" value="1"/>
</dbReference>
<dbReference type="Proteomes" id="UP000023775">
    <property type="component" value="Unassembled WGS sequence"/>
</dbReference>
<dbReference type="GO" id="GO:0016020">
    <property type="term" value="C:membrane"/>
    <property type="evidence" value="ECO:0007669"/>
    <property type="project" value="UniProtKB-SubCell"/>
</dbReference>
<evidence type="ECO:0000256" key="2">
    <source>
        <dbReference type="ARBA" id="ARBA00022692"/>
    </source>
</evidence>
<feature type="transmembrane region" description="Helical" evidence="5">
    <location>
        <begin position="61"/>
        <end position="82"/>
    </location>
</feature>
<comment type="subcellular location">
    <subcellularLocation>
        <location evidence="1">Membrane</location>
        <topology evidence="1">Multi-pass membrane protein</topology>
    </subcellularLocation>
</comment>
<accession>N9VJN0</accession>
<evidence type="ECO:0000259" key="6">
    <source>
        <dbReference type="Pfam" id="PF04932"/>
    </source>
</evidence>
<dbReference type="Pfam" id="PF04932">
    <property type="entry name" value="Wzy_C"/>
    <property type="match status" value="1"/>
</dbReference>
<dbReference type="OrthoDB" id="5877873at2"/>
<dbReference type="RefSeq" id="WP_005353969.1">
    <property type="nucleotide sequence ID" value="NZ_APVG01000027.1"/>
</dbReference>
<keyword evidence="2 5" id="KW-0812">Transmembrane</keyword>
<dbReference type="PANTHER" id="PTHR37422">
    <property type="entry name" value="TEICHURONIC ACID BIOSYNTHESIS PROTEIN TUAE"/>
    <property type="match status" value="1"/>
</dbReference>
<evidence type="ECO:0000313" key="7">
    <source>
        <dbReference type="EMBL" id="ENY71818.1"/>
    </source>
</evidence>
<name>N9VJN0_9GAMM</name>
<comment type="caution">
    <text evidence="7">The sequence shown here is derived from an EMBL/GenBank/DDBJ whole genome shotgun (WGS) entry which is preliminary data.</text>
</comment>
<feature type="transmembrane region" description="Helical" evidence="5">
    <location>
        <begin position="226"/>
        <end position="244"/>
    </location>
</feature>
<keyword evidence="8" id="KW-1185">Reference proteome</keyword>
<protein>
    <submittedName>
        <fullName evidence="7">O-antigen polymerase</fullName>
    </submittedName>
</protein>
<dbReference type="EMBL" id="APVG01000027">
    <property type="protein sequence ID" value="ENY71818.1"/>
    <property type="molecule type" value="Genomic_DNA"/>
</dbReference>
<keyword evidence="4 5" id="KW-0472">Membrane</keyword>
<feature type="domain" description="O-antigen ligase-related" evidence="6">
    <location>
        <begin position="193"/>
        <end position="351"/>
    </location>
</feature>
<organism evidence="7 8">
    <name type="scientific">Aeromonas diversa CDC 2478-85</name>
    <dbReference type="NCBI Taxonomy" id="1268237"/>
    <lineage>
        <taxon>Bacteria</taxon>
        <taxon>Pseudomonadati</taxon>
        <taxon>Pseudomonadota</taxon>
        <taxon>Gammaproteobacteria</taxon>
        <taxon>Aeromonadales</taxon>
        <taxon>Aeromonadaceae</taxon>
        <taxon>Aeromonas</taxon>
    </lineage>
</organism>
<feature type="transmembrane region" description="Helical" evidence="5">
    <location>
        <begin position="344"/>
        <end position="363"/>
    </location>
</feature>
<feature type="transmembrane region" description="Helical" evidence="5">
    <location>
        <begin position="375"/>
        <end position="402"/>
    </location>
</feature>
<dbReference type="AlphaFoldDB" id="N9VJN0"/>
<evidence type="ECO:0000256" key="1">
    <source>
        <dbReference type="ARBA" id="ARBA00004141"/>
    </source>
</evidence>
<dbReference type="PATRIC" id="fig|1268237.3.peg.2246"/>
<dbReference type="InterPro" id="IPR007016">
    <property type="entry name" value="O-antigen_ligase-rel_domated"/>
</dbReference>
<evidence type="ECO:0000256" key="5">
    <source>
        <dbReference type="SAM" id="Phobius"/>
    </source>
</evidence>
<proteinExistence type="predicted"/>
<feature type="transmembrane region" description="Helical" evidence="5">
    <location>
        <begin position="119"/>
        <end position="142"/>
    </location>
</feature>
<evidence type="ECO:0000313" key="8">
    <source>
        <dbReference type="Proteomes" id="UP000023775"/>
    </source>
</evidence>
<feature type="transmembrane region" description="Helical" evidence="5">
    <location>
        <begin position="94"/>
        <end position="112"/>
    </location>
</feature>
<feature type="transmembrane region" description="Helical" evidence="5">
    <location>
        <begin position="186"/>
        <end position="206"/>
    </location>
</feature>
<dbReference type="InterPro" id="IPR051533">
    <property type="entry name" value="WaaL-like"/>
</dbReference>